<dbReference type="EMBL" id="BMAT01004157">
    <property type="protein sequence ID" value="GFR69442.1"/>
    <property type="molecule type" value="Genomic_DNA"/>
</dbReference>
<evidence type="ECO:0000313" key="3">
    <source>
        <dbReference type="Proteomes" id="UP000762676"/>
    </source>
</evidence>
<dbReference type="Proteomes" id="UP000762676">
    <property type="component" value="Unassembled WGS sequence"/>
</dbReference>
<proteinExistence type="predicted"/>
<evidence type="ECO:0000313" key="2">
    <source>
        <dbReference type="EMBL" id="GFR69442.1"/>
    </source>
</evidence>
<protein>
    <submittedName>
        <fullName evidence="2">Uncharacterized protein</fullName>
    </submittedName>
</protein>
<feature type="compositionally biased region" description="Polar residues" evidence="1">
    <location>
        <begin position="69"/>
        <end position="83"/>
    </location>
</feature>
<name>A0AAV4F7U5_9GAST</name>
<sequence>MQQGNRFHSIEAILGLVAAGDTAGGAQCHSNTASGAQCHGDAANGTGRCEDTPENCAQTASFPGHLQHKSPQPSATGESNMSH</sequence>
<comment type="caution">
    <text evidence="2">The sequence shown here is derived from an EMBL/GenBank/DDBJ whole genome shotgun (WGS) entry which is preliminary data.</text>
</comment>
<keyword evidence="3" id="KW-1185">Reference proteome</keyword>
<organism evidence="2 3">
    <name type="scientific">Elysia marginata</name>
    <dbReference type="NCBI Taxonomy" id="1093978"/>
    <lineage>
        <taxon>Eukaryota</taxon>
        <taxon>Metazoa</taxon>
        <taxon>Spiralia</taxon>
        <taxon>Lophotrochozoa</taxon>
        <taxon>Mollusca</taxon>
        <taxon>Gastropoda</taxon>
        <taxon>Heterobranchia</taxon>
        <taxon>Euthyneura</taxon>
        <taxon>Panpulmonata</taxon>
        <taxon>Sacoglossa</taxon>
        <taxon>Placobranchoidea</taxon>
        <taxon>Plakobranchidae</taxon>
        <taxon>Elysia</taxon>
    </lineage>
</organism>
<accession>A0AAV4F7U5</accession>
<evidence type="ECO:0000256" key="1">
    <source>
        <dbReference type="SAM" id="MobiDB-lite"/>
    </source>
</evidence>
<reference evidence="2 3" key="1">
    <citation type="journal article" date="2021" name="Elife">
        <title>Chloroplast acquisition without the gene transfer in kleptoplastic sea slugs, Plakobranchus ocellatus.</title>
        <authorList>
            <person name="Maeda T."/>
            <person name="Takahashi S."/>
            <person name="Yoshida T."/>
            <person name="Shimamura S."/>
            <person name="Takaki Y."/>
            <person name="Nagai Y."/>
            <person name="Toyoda A."/>
            <person name="Suzuki Y."/>
            <person name="Arimoto A."/>
            <person name="Ishii H."/>
            <person name="Satoh N."/>
            <person name="Nishiyama T."/>
            <person name="Hasebe M."/>
            <person name="Maruyama T."/>
            <person name="Minagawa J."/>
            <person name="Obokata J."/>
            <person name="Shigenobu S."/>
        </authorList>
    </citation>
    <scope>NUCLEOTIDE SEQUENCE [LARGE SCALE GENOMIC DNA]</scope>
</reference>
<dbReference type="AlphaFoldDB" id="A0AAV4F7U5"/>
<feature type="region of interest" description="Disordered" evidence="1">
    <location>
        <begin position="22"/>
        <end position="83"/>
    </location>
</feature>
<gene>
    <name evidence="2" type="ORF">ElyMa_002050300</name>
</gene>